<dbReference type="EMBL" id="JBBYHY010000005">
    <property type="protein sequence ID" value="MEL3953968.1"/>
    <property type="molecule type" value="Genomic_DNA"/>
</dbReference>
<sequence>MQVGIIVAALRKHRLATFLIAAEIALACAVLCNAIFMFMERRRALNLDSGIQESALGVVQLSGFSSDNANDINARVMSALRAIPGVESVGVISAVPFGEPGIRAGVSTDEALEQPGGVLDFYLGDSAALQALSLRLVAGRMPEPAEYTPVAQYVPSNAPVLITQQLAERYWPGQSAVGRSLWALDTRFTVIGVVEHLIISQPGGGEALGNDWSLFVPASPGPYLAGRYIVRAMPDDLPRVFGQVARVVSSAAPDVVFDQSASRTLSELRTEFFHDATVMMGLLAGVIAALLGATALGIGGLASYWVEQRRKQIGIRRALGATRWDVLRYFQIENFMIVSVGVAAGLVLAYGLNLALMRFYELPRLPAMYLPLGAAALWILGQFAVLAPALKASMITPVQAIRSF</sequence>
<dbReference type="InterPro" id="IPR025857">
    <property type="entry name" value="MacB_PCD"/>
</dbReference>
<evidence type="ECO:0000259" key="8">
    <source>
        <dbReference type="Pfam" id="PF02687"/>
    </source>
</evidence>
<evidence type="ECO:0000256" key="3">
    <source>
        <dbReference type="ARBA" id="ARBA00022692"/>
    </source>
</evidence>
<gene>
    <name evidence="10" type="ORF">AAE039_10375</name>
</gene>
<dbReference type="Proteomes" id="UP001455088">
    <property type="component" value="Unassembled WGS sequence"/>
</dbReference>
<keyword evidence="4 7" id="KW-1133">Transmembrane helix</keyword>
<feature type="transmembrane region" description="Helical" evidence="7">
    <location>
        <begin position="335"/>
        <end position="356"/>
    </location>
</feature>
<dbReference type="Pfam" id="PF02687">
    <property type="entry name" value="FtsX"/>
    <property type="match status" value="1"/>
</dbReference>
<comment type="subcellular location">
    <subcellularLocation>
        <location evidence="1">Cell membrane</location>
        <topology evidence="1">Multi-pass membrane protein</topology>
    </subcellularLocation>
</comment>
<evidence type="ECO:0000256" key="2">
    <source>
        <dbReference type="ARBA" id="ARBA00022475"/>
    </source>
</evidence>
<dbReference type="PANTHER" id="PTHR30572">
    <property type="entry name" value="MEMBRANE COMPONENT OF TRANSPORTER-RELATED"/>
    <property type="match status" value="1"/>
</dbReference>
<keyword evidence="2" id="KW-1003">Cell membrane</keyword>
<keyword evidence="3 7" id="KW-0812">Transmembrane</keyword>
<evidence type="ECO:0000256" key="6">
    <source>
        <dbReference type="ARBA" id="ARBA00038076"/>
    </source>
</evidence>
<evidence type="ECO:0000256" key="1">
    <source>
        <dbReference type="ARBA" id="ARBA00004651"/>
    </source>
</evidence>
<evidence type="ECO:0000256" key="4">
    <source>
        <dbReference type="ARBA" id="ARBA00022989"/>
    </source>
</evidence>
<name>A0ABU9JM94_9GAMM</name>
<feature type="domain" description="ABC3 transporter permease C-terminal" evidence="8">
    <location>
        <begin position="287"/>
        <end position="395"/>
    </location>
</feature>
<feature type="domain" description="MacB-like periplasmic core" evidence="9">
    <location>
        <begin position="34"/>
        <end position="223"/>
    </location>
</feature>
<evidence type="ECO:0000313" key="11">
    <source>
        <dbReference type="Proteomes" id="UP001455088"/>
    </source>
</evidence>
<evidence type="ECO:0000256" key="5">
    <source>
        <dbReference type="ARBA" id="ARBA00023136"/>
    </source>
</evidence>
<reference evidence="10 11" key="1">
    <citation type="submission" date="2024-04" db="EMBL/GenBank/DDBJ databases">
        <title>Bacterial endophytes with biocontrol capabilities against important plant pathogens.</title>
        <authorList>
            <person name="Alayande K.A."/>
        </authorList>
    </citation>
    <scope>NUCLEOTIDE SEQUENCE [LARGE SCALE GENOMIC DNA]</scope>
    <source>
        <strain evidence="10 11">KV22</strain>
    </source>
</reference>
<dbReference type="RefSeq" id="WP_102788638.1">
    <property type="nucleotide sequence ID" value="NZ_JBBYHY010000005.1"/>
</dbReference>
<keyword evidence="5 7" id="KW-0472">Membrane</keyword>
<accession>A0ABU9JM94</accession>
<comment type="similarity">
    <text evidence="6">Belongs to the ABC-4 integral membrane protein family.</text>
</comment>
<evidence type="ECO:0000259" key="9">
    <source>
        <dbReference type="Pfam" id="PF12704"/>
    </source>
</evidence>
<keyword evidence="11" id="KW-1185">Reference proteome</keyword>
<feature type="transmembrane region" description="Helical" evidence="7">
    <location>
        <begin position="15"/>
        <end position="39"/>
    </location>
</feature>
<feature type="transmembrane region" description="Helical" evidence="7">
    <location>
        <begin position="278"/>
        <end position="306"/>
    </location>
</feature>
<dbReference type="InterPro" id="IPR050250">
    <property type="entry name" value="Macrolide_Exporter_MacB"/>
</dbReference>
<organism evidence="10 11">
    <name type="scientific">Stenotrophomonas bentonitica</name>
    <dbReference type="NCBI Taxonomy" id="1450134"/>
    <lineage>
        <taxon>Bacteria</taxon>
        <taxon>Pseudomonadati</taxon>
        <taxon>Pseudomonadota</taxon>
        <taxon>Gammaproteobacteria</taxon>
        <taxon>Lysobacterales</taxon>
        <taxon>Lysobacteraceae</taxon>
        <taxon>Stenotrophomonas</taxon>
    </lineage>
</organism>
<feature type="transmembrane region" description="Helical" evidence="7">
    <location>
        <begin position="368"/>
        <end position="390"/>
    </location>
</feature>
<dbReference type="Pfam" id="PF12704">
    <property type="entry name" value="MacB_PCD"/>
    <property type="match status" value="1"/>
</dbReference>
<evidence type="ECO:0000256" key="7">
    <source>
        <dbReference type="SAM" id="Phobius"/>
    </source>
</evidence>
<proteinExistence type="inferred from homology"/>
<evidence type="ECO:0000313" key="10">
    <source>
        <dbReference type="EMBL" id="MEL3953968.1"/>
    </source>
</evidence>
<dbReference type="InterPro" id="IPR003838">
    <property type="entry name" value="ABC3_permease_C"/>
</dbReference>
<protein>
    <submittedName>
        <fullName evidence="10">FtsX-like permease family protein</fullName>
    </submittedName>
</protein>
<comment type="caution">
    <text evidence="10">The sequence shown here is derived from an EMBL/GenBank/DDBJ whole genome shotgun (WGS) entry which is preliminary data.</text>
</comment>
<dbReference type="PANTHER" id="PTHR30572:SF4">
    <property type="entry name" value="ABC TRANSPORTER PERMEASE YTRF"/>
    <property type="match status" value="1"/>
</dbReference>